<keyword evidence="3" id="KW-1185">Reference proteome</keyword>
<reference evidence="2 3" key="1">
    <citation type="submission" date="2016-03" db="EMBL/GenBank/DDBJ databases">
        <authorList>
            <person name="Ploux O."/>
        </authorList>
    </citation>
    <scope>NUCLEOTIDE SEQUENCE [LARGE SCALE GENOMIC DNA]</scope>
    <source>
        <strain evidence="2 3">UAMH 11012</strain>
    </source>
</reference>
<feature type="signal peptide" evidence="1">
    <location>
        <begin position="1"/>
        <end position="20"/>
    </location>
</feature>
<keyword evidence="1" id="KW-0732">Signal</keyword>
<sequence>MLLFLRTSIAILACSVLTSADSTPFTITASSTNSTLNGMHAYINDPANEFDAVLLFTSDPTIAPTNFTLDNSGGHLLAHTPYTPLPLLEANTNNDAYDETVLFSSPAYVALGQNPPLCHEYSNYISCVVTSEGMTRLSKLYVCPAGIGYDTFRDGGALKIGNAVPTGCLAVQLNFTNCVGQC</sequence>
<proteinExistence type="predicted"/>
<protein>
    <submittedName>
        <fullName evidence="2">Uncharacterized protein</fullName>
    </submittedName>
</protein>
<gene>
    <name evidence="2" type="ORF">PAC_10120</name>
</gene>
<organism evidence="2 3">
    <name type="scientific">Phialocephala subalpina</name>
    <dbReference type="NCBI Taxonomy" id="576137"/>
    <lineage>
        <taxon>Eukaryota</taxon>
        <taxon>Fungi</taxon>
        <taxon>Dikarya</taxon>
        <taxon>Ascomycota</taxon>
        <taxon>Pezizomycotina</taxon>
        <taxon>Leotiomycetes</taxon>
        <taxon>Helotiales</taxon>
        <taxon>Mollisiaceae</taxon>
        <taxon>Phialocephala</taxon>
        <taxon>Phialocephala fortinii species complex</taxon>
    </lineage>
</organism>
<dbReference type="EMBL" id="FJOG01000015">
    <property type="protein sequence ID" value="CZR60224.1"/>
    <property type="molecule type" value="Genomic_DNA"/>
</dbReference>
<evidence type="ECO:0000313" key="2">
    <source>
        <dbReference type="EMBL" id="CZR60224.1"/>
    </source>
</evidence>
<dbReference type="AlphaFoldDB" id="A0A1L7X5C7"/>
<feature type="chain" id="PRO_5012499141" evidence="1">
    <location>
        <begin position="21"/>
        <end position="182"/>
    </location>
</feature>
<dbReference type="OrthoDB" id="3556493at2759"/>
<dbReference type="Proteomes" id="UP000184330">
    <property type="component" value="Unassembled WGS sequence"/>
</dbReference>
<name>A0A1L7X5C7_9HELO</name>
<evidence type="ECO:0000256" key="1">
    <source>
        <dbReference type="SAM" id="SignalP"/>
    </source>
</evidence>
<evidence type="ECO:0000313" key="3">
    <source>
        <dbReference type="Proteomes" id="UP000184330"/>
    </source>
</evidence>
<accession>A0A1L7X5C7</accession>